<dbReference type="KEGG" id="rfe:RF_0848"/>
<gene>
    <name evidence="1" type="ordered locus">RF_0848</name>
</gene>
<evidence type="ECO:0000313" key="2">
    <source>
        <dbReference type="Proteomes" id="UP000008548"/>
    </source>
</evidence>
<accession>Q4UL74</accession>
<keyword evidence="2" id="KW-1185">Reference proteome</keyword>
<reference evidence="1 2" key="1">
    <citation type="journal article" date="2005" name="PLoS Biol.">
        <title>The genome sequence of Rickettsia felis identifies the first putative conjugative plasmid in an obligate intracellular parasite.</title>
        <authorList>
            <person name="Ogata H."/>
            <person name="Renesto P."/>
            <person name="Audic S."/>
            <person name="Robert C."/>
            <person name="Blanc G."/>
            <person name="Fournier P.E."/>
            <person name="Parinello H."/>
            <person name="Claverie J.M."/>
            <person name="Raoult D."/>
        </authorList>
    </citation>
    <scope>NUCLEOTIDE SEQUENCE [LARGE SCALE GENOMIC DNA]</scope>
    <source>
        <strain evidence="2">ATCC VR-1525 / URRWXCal2</strain>
    </source>
</reference>
<dbReference type="EMBL" id="CP000053">
    <property type="protein sequence ID" value="AAY61699.1"/>
    <property type="molecule type" value="Genomic_DNA"/>
</dbReference>
<proteinExistence type="predicted"/>
<dbReference type="HOGENOM" id="CLU_056535_0_0_5"/>
<evidence type="ECO:0000313" key="1">
    <source>
        <dbReference type="EMBL" id="AAY61699.1"/>
    </source>
</evidence>
<protein>
    <submittedName>
        <fullName evidence="1">Uncharacterized protein</fullName>
    </submittedName>
</protein>
<sequence length="456" mass="51514">MILNPLRGRVINIYDKSGYLKPDQLVIHEREATGVKNVEVKRNLNFFQQIFVAVGLIKDTKTIKEEFTYTTGDIQGILKDNGQFINNPEEIRKFVDKNRDIQIADIDGIGIGNLNHQGKIQINSKLGLNNEKIILYKDGQLAAIERKGQLMNQEGEPLYKDNLIQKDNKIYLVGDAGRNIDTPFRDPKTTARDNWNRLINKFKAALIPEHELGKLNDAIVDSVRVKVVQQDRYLQEIAQGKHKVNLEEFNMLKMSSEERKTCQLSYNTSAQILLDARGRVATTIGKESKSMRDVQAFVMGKDGAIYIAPHKGVYEADKTIPNLTHASFLGGIPAETAGIIGINNRGKIDYLSNNSGHYQPEALDMYRAVKKIQETMPGALDKNCQIDIQGHPRIFVTDFIKDMETKVGFGKSAKTKHEKLRENRIEKIKNYQANLKNIAASSKPKARNRITNRGRG</sequence>
<organism evidence="1 2">
    <name type="scientific">Rickettsia felis (strain ATCC VR-1525 / URRWXCal2)</name>
    <name type="common">Rickettsia azadi</name>
    <dbReference type="NCBI Taxonomy" id="315456"/>
    <lineage>
        <taxon>Bacteria</taxon>
        <taxon>Pseudomonadati</taxon>
        <taxon>Pseudomonadota</taxon>
        <taxon>Alphaproteobacteria</taxon>
        <taxon>Rickettsiales</taxon>
        <taxon>Rickettsiaceae</taxon>
        <taxon>Rickettsieae</taxon>
        <taxon>Rickettsia</taxon>
        <taxon>spotted fever group</taxon>
    </lineage>
</organism>
<name>Q4UL74_RICFE</name>
<dbReference type="AlphaFoldDB" id="Q4UL74"/>
<dbReference type="Proteomes" id="UP000008548">
    <property type="component" value="Chromosome"/>
</dbReference>